<organism evidence="2 3">
    <name type="scientific">Suricata suricatta</name>
    <name type="common">Meerkat</name>
    <dbReference type="NCBI Taxonomy" id="37032"/>
    <lineage>
        <taxon>Eukaryota</taxon>
        <taxon>Metazoa</taxon>
        <taxon>Chordata</taxon>
        <taxon>Craniata</taxon>
        <taxon>Vertebrata</taxon>
        <taxon>Euteleostomi</taxon>
        <taxon>Mammalia</taxon>
        <taxon>Eutheria</taxon>
        <taxon>Laurasiatheria</taxon>
        <taxon>Carnivora</taxon>
        <taxon>Feliformia</taxon>
        <taxon>Herpestidae</taxon>
        <taxon>Suricata</taxon>
    </lineage>
</organism>
<proteinExistence type="predicted"/>
<protein>
    <submittedName>
        <fullName evidence="2">Uncharacterized protein</fullName>
    </submittedName>
</protein>
<dbReference type="Proteomes" id="UP000472268">
    <property type="component" value="Unplaced"/>
</dbReference>
<evidence type="ECO:0000313" key="3">
    <source>
        <dbReference type="Proteomes" id="UP000472268"/>
    </source>
</evidence>
<accession>A0A673UKX1</accession>
<dbReference type="AlphaFoldDB" id="A0A673UKX1"/>
<dbReference type="Ensembl" id="ENSSSUT00005028787.1">
    <property type="protein sequence ID" value="ENSSSUP00005025162.1"/>
    <property type="gene ID" value="ENSSSUG00005016397.1"/>
</dbReference>
<dbReference type="OMA" id="WSFILCK"/>
<dbReference type="Ensembl" id="ENSSSUT00005028732.1">
    <property type="protein sequence ID" value="ENSSSUP00005025114.1"/>
    <property type="gene ID" value="ENSSSUG00005016362.1"/>
</dbReference>
<name>A0A673UKX1_SURSU</name>
<evidence type="ECO:0000256" key="1">
    <source>
        <dbReference type="SAM" id="MobiDB-lite"/>
    </source>
</evidence>
<evidence type="ECO:0000313" key="2">
    <source>
        <dbReference type="Ensembl" id="ENSSSUP00005025114.1"/>
    </source>
</evidence>
<feature type="compositionally biased region" description="Low complexity" evidence="1">
    <location>
        <begin position="38"/>
        <end position="48"/>
    </location>
</feature>
<sequence>MCDCWRCVLCERAGRGRRPSPRAPDEAEQEDGDHQIDVPDVVRLVPDRPGGPDTLTGGAGPRGLAPGL</sequence>
<keyword evidence="3" id="KW-1185">Reference proteome</keyword>
<reference evidence="2" key="1">
    <citation type="submission" date="2025-05" db="UniProtKB">
        <authorList>
            <consortium name="Ensembl"/>
        </authorList>
    </citation>
    <scope>IDENTIFICATION</scope>
</reference>
<feature type="region of interest" description="Disordered" evidence="1">
    <location>
        <begin position="15"/>
        <end position="68"/>
    </location>
</feature>